<gene>
    <name evidence="3" type="ORF">HKK74_36925</name>
</gene>
<proteinExistence type="predicted"/>
<accession>A0ABR7M1P1</accession>
<name>A0ABR7M1P1_9ACTN</name>
<sequence length="88" mass="9806">MLAEELGNNQWLVAGPLIFVLALAAWITLVIHAVHGQRRYGEGRDFQRGPVAGGIIEGSPSQRNRRDEAPRHDSKGPSLPHRPRTRHL</sequence>
<keyword evidence="4" id="KW-1185">Reference proteome</keyword>
<protein>
    <submittedName>
        <fullName evidence="3">Uncharacterized protein</fullName>
    </submittedName>
</protein>
<dbReference type="EMBL" id="JABVEC010000055">
    <property type="protein sequence ID" value="MBC6471035.1"/>
    <property type="molecule type" value="Genomic_DNA"/>
</dbReference>
<evidence type="ECO:0000313" key="3">
    <source>
        <dbReference type="EMBL" id="MBC6471035.1"/>
    </source>
</evidence>
<evidence type="ECO:0000256" key="2">
    <source>
        <dbReference type="SAM" id="Phobius"/>
    </source>
</evidence>
<keyword evidence="2" id="KW-0472">Membrane</keyword>
<evidence type="ECO:0000256" key="1">
    <source>
        <dbReference type="SAM" id="MobiDB-lite"/>
    </source>
</evidence>
<feature type="region of interest" description="Disordered" evidence="1">
    <location>
        <begin position="42"/>
        <end position="88"/>
    </location>
</feature>
<feature type="transmembrane region" description="Helical" evidence="2">
    <location>
        <begin position="12"/>
        <end position="34"/>
    </location>
</feature>
<keyword evidence="2" id="KW-0812">Transmembrane</keyword>
<evidence type="ECO:0000313" key="4">
    <source>
        <dbReference type="Proteomes" id="UP000805614"/>
    </source>
</evidence>
<organism evidence="3 4">
    <name type="scientific">Actinomadura alba</name>
    <dbReference type="NCBI Taxonomy" id="406431"/>
    <lineage>
        <taxon>Bacteria</taxon>
        <taxon>Bacillati</taxon>
        <taxon>Actinomycetota</taxon>
        <taxon>Actinomycetes</taxon>
        <taxon>Streptosporangiales</taxon>
        <taxon>Thermomonosporaceae</taxon>
        <taxon>Actinomadura</taxon>
    </lineage>
</organism>
<reference evidence="3 4" key="1">
    <citation type="submission" date="2020-06" db="EMBL/GenBank/DDBJ databases">
        <title>Actinomadura xiongansis sp. nov., isolated from soil of Baiyangdian.</title>
        <authorList>
            <person name="Zhang X."/>
        </authorList>
    </citation>
    <scope>NUCLEOTIDE SEQUENCE [LARGE SCALE GENOMIC DNA]</scope>
    <source>
        <strain evidence="3 4">HBUM206468</strain>
    </source>
</reference>
<comment type="caution">
    <text evidence="3">The sequence shown here is derived from an EMBL/GenBank/DDBJ whole genome shotgun (WGS) entry which is preliminary data.</text>
</comment>
<dbReference type="Proteomes" id="UP000805614">
    <property type="component" value="Unassembled WGS sequence"/>
</dbReference>
<feature type="compositionally biased region" description="Basic and acidic residues" evidence="1">
    <location>
        <begin position="64"/>
        <end position="75"/>
    </location>
</feature>
<dbReference type="RefSeq" id="WP_187248077.1">
    <property type="nucleotide sequence ID" value="NZ_BAAAOK010000009.1"/>
</dbReference>
<keyword evidence="2" id="KW-1133">Transmembrane helix</keyword>